<keyword evidence="7" id="KW-0862">Zinc</keyword>
<evidence type="ECO:0000256" key="3">
    <source>
        <dbReference type="ARBA" id="ARBA00022679"/>
    </source>
</evidence>
<feature type="compositionally biased region" description="Basic and acidic residues" evidence="9">
    <location>
        <begin position="1"/>
        <end position="17"/>
    </location>
</feature>
<feature type="domain" description="RING-type" evidence="10">
    <location>
        <begin position="237"/>
        <end position="279"/>
    </location>
</feature>
<evidence type="ECO:0000256" key="7">
    <source>
        <dbReference type="ARBA" id="ARBA00022833"/>
    </source>
</evidence>
<dbReference type="Gene3D" id="3.30.40.10">
    <property type="entry name" value="Zinc/RING finger domain, C3HC4 (zinc finger)"/>
    <property type="match status" value="1"/>
</dbReference>
<dbReference type="InterPro" id="IPR001841">
    <property type="entry name" value="Znf_RING"/>
</dbReference>
<feature type="region of interest" description="Disordered" evidence="9">
    <location>
        <begin position="1"/>
        <end position="32"/>
    </location>
</feature>
<evidence type="ECO:0000256" key="2">
    <source>
        <dbReference type="ARBA" id="ARBA00012483"/>
    </source>
</evidence>
<proteinExistence type="predicted"/>
<evidence type="ECO:0000256" key="1">
    <source>
        <dbReference type="ARBA" id="ARBA00000900"/>
    </source>
</evidence>
<feature type="compositionally biased region" description="Polar residues" evidence="9">
    <location>
        <begin position="148"/>
        <end position="167"/>
    </location>
</feature>
<dbReference type="InterPro" id="IPR045191">
    <property type="entry name" value="MBR1/2-like"/>
</dbReference>
<comment type="caution">
    <text evidence="11">The sequence shown here is derived from an EMBL/GenBank/DDBJ whole genome shotgun (WGS) entry which is preliminary data.</text>
</comment>
<dbReference type="GO" id="GO:0061630">
    <property type="term" value="F:ubiquitin protein ligase activity"/>
    <property type="evidence" value="ECO:0007669"/>
    <property type="project" value="UniProtKB-EC"/>
</dbReference>
<dbReference type="CDD" id="cd16461">
    <property type="entry name" value="RING-H2_EL5-like"/>
    <property type="match status" value="1"/>
</dbReference>
<keyword evidence="6" id="KW-0833">Ubl conjugation pathway</keyword>
<evidence type="ECO:0000313" key="11">
    <source>
        <dbReference type="EMBL" id="KAL2333531.1"/>
    </source>
</evidence>
<dbReference type="SMART" id="SM00184">
    <property type="entry name" value="RING"/>
    <property type="match status" value="1"/>
</dbReference>
<organism evidence="11 12">
    <name type="scientific">Flemingia macrophylla</name>
    <dbReference type="NCBI Taxonomy" id="520843"/>
    <lineage>
        <taxon>Eukaryota</taxon>
        <taxon>Viridiplantae</taxon>
        <taxon>Streptophyta</taxon>
        <taxon>Embryophyta</taxon>
        <taxon>Tracheophyta</taxon>
        <taxon>Spermatophyta</taxon>
        <taxon>Magnoliopsida</taxon>
        <taxon>eudicotyledons</taxon>
        <taxon>Gunneridae</taxon>
        <taxon>Pentapetalae</taxon>
        <taxon>rosids</taxon>
        <taxon>fabids</taxon>
        <taxon>Fabales</taxon>
        <taxon>Fabaceae</taxon>
        <taxon>Papilionoideae</taxon>
        <taxon>50 kb inversion clade</taxon>
        <taxon>NPAAA clade</taxon>
        <taxon>indigoferoid/millettioid clade</taxon>
        <taxon>Phaseoleae</taxon>
        <taxon>Flemingia</taxon>
    </lineage>
</organism>
<dbReference type="PANTHER" id="PTHR22937">
    <property type="entry name" value="E3 UBIQUITIN-PROTEIN LIGASE RNF165"/>
    <property type="match status" value="1"/>
</dbReference>
<sequence length="290" mass="33780">MNDENETHHDEFPEHAELSLGDTSPIPPNETVNDYHSVYDAYPYYSDPFLFEEYPQRYLFEHFLLSLYRNSTDMPGPSNAPPPEDLTPFYQLYPLDSYEPFQSHPLGSYDPFQSHYLSHPLDNYDPFLSYPFDSYEPFQSHPLDSYEPFQSHTLGSDQPFQSHPLGSNEPFQSQEWIDIERSPSLHGFLVRIRVSLLNEIDLSQNEGLGYQTITQNIRRESFQLVVDEGNPDYKEQCAICLEDYEDGEEVARLDLCIHMFHVPCITEWLRQKNVCPICKQTALTVNVFEG</sequence>
<keyword evidence="3" id="KW-0808">Transferase</keyword>
<evidence type="ECO:0000256" key="4">
    <source>
        <dbReference type="ARBA" id="ARBA00022723"/>
    </source>
</evidence>
<keyword evidence="12" id="KW-1185">Reference proteome</keyword>
<name>A0ABD1MCK6_9FABA</name>
<dbReference type="AlphaFoldDB" id="A0ABD1MCK6"/>
<reference evidence="11 12" key="1">
    <citation type="submission" date="2024-08" db="EMBL/GenBank/DDBJ databases">
        <title>Insights into the chromosomal genome structure of Flemingia macrophylla.</title>
        <authorList>
            <person name="Ding Y."/>
            <person name="Zhao Y."/>
            <person name="Bi W."/>
            <person name="Wu M."/>
            <person name="Zhao G."/>
            <person name="Gong Y."/>
            <person name="Li W."/>
            <person name="Zhang P."/>
        </authorList>
    </citation>
    <scope>NUCLEOTIDE SEQUENCE [LARGE SCALE GENOMIC DNA]</scope>
    <source>
        <strain evidence="11">DYQJB</strain>
        <tissue evidence="11">Leaf</tissue>
    </source>
</reference>
<evidence type="ECO:0000256" key="5">
    <source>
        <dbReference type="ARBA" id="ARBA00022771"/>
    </source>
</evidence>
<dbReference type="SUPFAM" id="SSF57850">
    <property type="entry name" value="RING/U-box"/>
    <property type="match status" value="1"/>
</dbReference>
<gene>
    <name evidence="11" type="ORF">Fmac_014744</name>
</gene>
<dbReference type="EC" id="2.3.2.27" evidence="2"/>
<comment type="catalytic activity">
    <reaction evidence="1">
        <text>S-ubiquitinyl-[E2 ubiquitin-conjugating enzyme]-L-cysteine + [acceptor protein]-L-lysine = [E2 ubiquitin-conjugating enzyme]-L-cysteine + N(6)-ubiquitinyl-[acceptor protein]-L-lysine.</text>
        <dbReference type="EC" id="2.3.2.27"/>
    </reaction>
</comment>
<dbReference type="InterPro" id="IPR013083">
    <property type="entry name" value="Znf_RING/FYVE/PHD"/>
</dbReference>
<dbReference type="EMBL" id="JBGMDY010000005">
    <property type="protein sequence ID" value="KAL2333531.1"/>
    <property type="molecule type" value="Genomic_DNA"/>
</dbReference>
<keyword evidence="4" id="KW-0479">Metal-binding</keyword>
<dbReference type="Pfam" id="PF13639">
    <property type="entry name" value="zf-RING_2"/>
    <property type="match status" value="1"/>
</dbReference>
<evidence type="ECO:0000259" key="10">
    <source>
        <dbReference type="PROSITE" id="PS50089"/>
    </source>
</evidence>
<keyword evidence="5 8" id="KW-0863">Zinc-finger</keyword>
<evidence type="ECO:0000313" key="12">
    <source>
        <dbReference type="Proteomes" id="UP001603857"/>
    </source>
</evidence>
<dbReference type="GO" id="GO:0008270">
    <property type="term" value="F:zinc ion binding"/>
    <property type="evidence" value="ECO:0007669"/>
    <property type="project" value="UniProtKB-KW"/>
</dbReference>
<accession>A0ABD1MCK6</accession>
<evidence type="ECO:0000256" key="6">
    <source>
        <dbReference type="ARBA" id="ARBA00022786"/>
    </source>
</evidence>
<dbReference type="PANTHER" id="PTHR22937:SF163">
    <property type="entry name" value="RING-TYPE E3 UBIQUITIN TRANSFERASE"/>
    <property type="match status" value="1"/>
</dbReference>
<evidence type="ECO:0000256" key="8">
    <source>
        <dbReference type="PROSITE-ProRule" id="PRU00175"/>
    </source>
</evidence>
<protein>
    <recommendedName>
        <fullName evidence="2">RING-type E3 ubiquitin transferase</fullName>
        <ecNumber evidence="2">2.3.2.27</ecNumber>
    </recommendedName>
</protein>
<dbReference type="PROSITE" id="PS50089">
    <property type="entry name" value="ZF_RING_2"/>
    <property type="match status" value="1"/>
</dbReference>
<evidence type="ECO:0000256" key="9">
    <source>
        <dbReference type="SAM" id="MobiDB-lite"/>
    </source>
</evidence>
<feature type="region of interest" description="Disordered" evidence="9">
    <location>
        <begin position="146"/>
        <end position="167"/>
    </location>
</feature>
<dbReference type="Proteomes" id="UP001603857">
    <property type="component" value="Unassembled WGS sequence"/>
</dbReference>